<dbReference type="EMBL" id="JADAQT010000105">
    <property type="protein sequence ID" value="MBE1877760.1"/>
    <property type="molecule type" value="Genomic_DNA"/>
</dbReference>
<dbReference type="Proteomes" id="UP000625527">
    <property type="component" value="Unassembled WGS sequence"/>
</dbReference>
<evidence type="ECO:0000313" key="1">
    <source>
        <dbReference type="EMBL" id="MBE1877760.1"/>
    </source>
</evidence>
<evidence type="ECO:0000313" key="2">
    <source>
        <dbReference type="Proteomes" id="UP000625527"/>
    </source>
</evidence>
<sequence length="165" mass="18143">MTEFSFTLHIDRDLTEDEDESIAANIPEIHTGEGGLGATTLNATTEGTSFPDAVADMVHKIEALGPTICGLTLSDSVLRDEIAARTGLDAESLYPLMSDPDFPDPFDPELGGIYKWSDIAAWFTKNRPDQRFDLDQQATIADLVLRARSQTTPDMRDAWARLLTV</sequence>
<proteinExistence type="predicted"/>
<protein>
    <recommendedName>
        <fullName evidence="3">DNA-binding protein</fullName>
    </recommendedName>
</protein>
<evidence type="ECO:0008006" key="3">
    <source>
        <dbReference type="Google" id="ProtNLM"/>
    </source>
</evidence>
<dbReference type="RefSeq" id="WP_192864306.1">
    <property type="nucleotide sequence ID" value="NZ_JADAQT010000105.1"/>
</dbReference>
<comment type="caution">
    <text evidence="1">The sequence shown here is derived from an EMBL/GenBank/DDBJ whole genome shotgun (WGS) entry which is preliminary data.</text>
</comment>
<organism evidence="1 2">
    <name type="scientific">Myceligenerans pegani</name>
    <dbReference type="NCBI Taxonomy" id="2776917"/>
    <lineage>
        <taxon>Bacteria</taxon>
        <taxon>Bacillati</taxon>
        <taxon>Actinomycetota</taxon>
        <taxon>Actinomycetes</taxon>
        <taxon>Micrococcales</taxon>
        <taxon>Promicromonosporaceae</taxon>
        <taxon>Myceligenerans</taxon>
    </lineage>
</organism>
<accession>A0ABR9N271</accession>
<gene>
    <name evidence="1" type="ORF">IHE71_18890</name>
</gene>
<reference evidence="1 2" key="1">
    <citation type="submission" date="2020-10" db="EMBL/GenBank/DDBJ databases">
        <title>Myceligenerans pegani sp. nov., an endophytic actinomycete isolated from Peganum harmala L. in Xinjiang, China.</title>
        <authorList>
            <person name="Xin L."/>
        </authorList>
    </citation>
    <scope>NUCLEOTIDE SEQUENCE [LARGE SCALE GENOMIC DNA]</scope>
    <source>
        <strain evidence="1 2">TRM65318</strain>
    </source>
</reference>
<keyword evidence="2" id="KW-1185">Reference proteome</keyword>
<name>A0ABR9N271_9MICO</name>